<dbReference type="InterPro" id="IPR004839">
    <property type="entry name" value="Aminotransferase_I/II_large"/>
</dbReference>
<dbReference type="RefSeq" id="WP_055653396.1">
    <property type="nucleotide sequence ID" value="NZ_CABIXC010000002.1"/>
</dbReference>
<dbReference type="InterPro" id="IPR025877">
    <property type="entry name" value="MobA-like_NTP_Trfase"/>
</dbReference>
<dbReference type="InterPro" id="IPR029044">
    <property type="entry name" value="Nucleotide-diphossugar_trans"/>
</dbReference>
<dbReference type="SUPFAM" id="SSF53448">
    <property type="entry name" value="Nucleotide-diphospho-sugar transferases"/>
    <property type="match status" value="1"/>
</dbReference>
<dbReference type="PANTHER" id="PTHR42885">
    <property type="entry name" value="HISTIDINOL-PHOSPHATE AMINOTRANSFERASE-RELATED"/>
    <property type="match status" value="1"/>
</dbReference>
<evidence type="ECO:0000259" key="5">
    <source>
        <dbReference type="Pfam" id="PF12804"/>
    </source>
</evidence>
<feature type="domain" description="MobA-like NTP transferase" evidence="5">
    <location>
        <begin position="3"/>
        <end position="125"/>
    </location>
</feature>
<dbReference type="CDD" id="cd02523">
    <property type="entry name" value="PC_cytidylyltransferase"/>
    <property type="match status" value="1"/>
</dbReference>
<keyword evidence="2" id="KW-0663">Pyridoxal phosphate</keyword>
<dbReference type="PROSITE" id="PS00105">
    <property type="entry name" value="AA_TRANSFER_CLASS_1"/>
    <property type="match status" value="1"/>
</dbReference>
<proteinExistence type="inferred from homology"/>
<dbReference type="Gene3D" id="3.90.550.10">
    <property type="entry name" value="Spore Coat Polysaccharide Biosynthesis Protein SpsA, Chain A"/>
    <property type="match status" value="1"/>
</dbReference>
<keyword evidence="3 6" id="KW-0808">Transferase</keyword>
<dbReference type="CDD" id="cd00609">
    <property type="entry name" value="AAT_like"/>
    <property type="match status" value="1"/>
</dbReference>
<comment type="similarity">
    <text evidence="3">Belongs to the class-I pyridoxal-phosphate-dependent aminotransferase family.</text>
</comment>
<dbReference type="InterPro" id="IPR004838">
    <property type="entry name" value="NHTrfase_class1_PyrdxlP-BS"/>
</dbReference>
<comment type="cofactor">
    <cofactor evidence="1 3">
        <name>pyridoxal 5'-phosphate</name>
        <dbReference type="ChEBI" id="CHEBI:597326"/>
    </cofactor>
</comment>
<dbReference type="Pfam" id="PF00155">
    <property type="entry name" value="Aminotran_1_2"/>
    <property type="match status" value="1"/>
</dbReference>
<sequence>MQAIILAAGMGKRLKEYTAENTKCMVKVNGTTLIERALRILDKKQLSRIVIVVGYEGRKLMDYIGTLAIQTPICFINNEVYDKTNNIYSLALAKQYLVSEDTLLFESDIIFEEALVDILMEDSRETLALVDKFASWMDGTCMVLDDDDSIKDFIPGKYLKFEDKGGYYKTVNIYKFSQHFSANTYVPFLEAYAKAMGNNEYYESVIKLIALLETKEIKAKRLNGEVWYEIDDIQDLDIAESLFAGTIQKRYDAIASRYGGHWRYPKLLDFCYLVNPYFPPQKMLDEMKSNFEILISEYPSGMRINSLLASRNFGVRPEHIVIGNGAAELIKGLMEHTEGPVGFIRPTFEEYPNRYDSALSVVYTPDNEDFSYTAEDLIRYYDSPGHTVGTLALINPDNPSGNYIDCEGLKKLIDWARTSSIRLVIDESFSDFAELSGDTQALDLSLINEEVLQSYSGLFVVKSISKSYGVPGIRLGVLASSDEAAIALLKKEAPIWNINSFGEFFMQNSEKYKKDYRESLKKLAADRSGLIKELSSVSFLRPIPSQANYVMCEVTQGRTSREIACELLKHDIFIKDLTSKLHNGRQYVRIAVRNGDDNLRLITALKAMADGAEAL</sequence>
<dbReference type="AlphaFoldDB" id="A0A174A0R3"/>
<evidence type="ECO:0000256" key="3">
    <source>
        <dbReference type="RuleBase" id="RU000481"/>
    </source>
</evidence>
<organism evidence="6 7">
    <name type="scientific">Hungatella hathewayi</name>
    <dbReference type="NCBI Taxonomy" id="154046"/>
    <lineage>
        <taxon>Bacteria</taxon>
        <taxon>Bacillati</taxon>
        <taxon>Bacillota</taxon>
        <taxon>Clostridia</taxon>
        <taxon>Lachnospirales</taxon>
        <taxon>Lachnospiraceae</taxon>
        <taxon>Hungatella</taxon>
    </lineage>
</organism>
<name>A0A174A0R3_9FIRM</name>
<evidence type="ECO:0000313" key="7">
    <source>
        <dbReference type="Proteomes" id="UP000095651"/>
    </source>
</evidence>
<accession>A0A174A0R3</accession>
<evidence type="ECO:0000256" key="2">
    <source>
        <dbReference type="ARBA" id="ARBA00022898"/>
    </source>
</evidence>
<dbReference type="GO" id="GO:0008483">
    <property type="term" value="F:transaminase activity"/>
    <property type="evidence" value="ECO:0007669"/>
    <property type="project" value="UniProtKB-KW"/>
</dbReference>
<keyword evidence="3 6" id="KW-0032">Aminotransferase</keyword>
<dbReference type="PANTHER" id="PTHR42885:SF1">
    <property type="entry name" value="THREONINE-PHOSPHATE DECARBOXYLASE"/>
    <property type="match status" value="1"/>
</dbReference>
<dbReference type="InterPro" id="IPR015422">
    <property type="entry name" value="PyrdxlP-dep_Trfase_small"/>
</dbReference>
<protein>
    <recommendedName>
        <fullName evidence="3">Aminotransferase</fullName>
        <ecNumber evidence="3">2.6.1.-</ecNumber>
    </recommendedName>
</protein>
<keyword evidence="6" id="KW-0456">Lyase</keyword>
<dbReference type="InterPro" id="IPR015424">
    <property type="entry name" value="PyrdxlP-dep_Trfase"/>
</dbReference>
<evidence type="ECO:0000313" key="6">
    <source>
        <dbReference type="EMBL" id="CUN81105.1"/>
    </source>
</evidence>
<dbReference type="InterPro" id="IPR015421">
    <property type="entry name" value="PyrdxlP-dep_Trfase_major"/>
</dbReference>
<dbReference type="Pfam" id="PF12804">
    <property type="entry name" value="NTP_transf_3"/>
    <property type="match status" value="1"/>
</dbReference>
<dbReference type="SUPFAM" id="SSF53383">
    <property type="entry name" value="PLP-dependent transferases"/>
    <property type="match status" value="1"/>
</dbReference>
<dbReference type="EC" id="2.6.1.-" evidence="3"/>
<dbReference type="Gene3D" id="3.40.640.10">
    <property type="entry name" value="Type I PLP-dependent aspartate aminotransferase-like (Major domain)"/>
    <property type="match status" value="1"/>
</dbReference>
<dbReference type="Proteomes" id="UP000095651">
    <property type="component" value="Unassembled WGS sequence"/>
</dbReference>
<gene>
    <name evidence="6" type="primary">cobD_1</name>
    <name evidence="6" type="ORF">ERS852407_01155</name>
</gene>
<dbReference type="GO" id="GO:0016779">
    <property type="term" value="F:nucleotidyltransferase activity"/>
    <property type="evidence" value="ECO:0007669"/>
    <property type="project" value="UniProtKB-ARBA"/>
</dbReference>
<evidence type="ECO:0000259" key="4">
    <source>
        <dbReference type="Pfam" id="PF00155"/>
    </source>
</evidence>
<dbReference type="GO" id="GO:0016829">
    <property type="term" value="F:lyase activity"/>
    <property type="evidence" value="ECO:0007669"/>
    <property type="project" value="UniProtKB-KW"/>
</dbReference>
<evidence type="ECO:0000256" key="1">
    <source>
        <dbReference type="ARBA" id="ARBA00001933"/>
    </source>
</evidence>
<dbReference type="EMBL" id="CYZE01000002">
    <property type="protein sequence ID" value="CUN81105.1"/>
    <property type="molecule type" value="Genomic_DNA"/>
</dbReference>
<dbReference type="Gene3D" id="3.90.1150.10">
    <property type="entry name" value="Aspartate Aminotransferase, domain 1"/>
    <property type="match status" value="1"/>
</dbReference>
<reference evidence="6 7" key="1">
    <citation type="submission" date="2015-09" db="EMBL/GenBank/DDBJ databases">
        <authorList>
            <consortium name="Pathogen Informatics"/>
        </authorList>
    </citation>
    <scope>NUCLEOTIDE SEQUENCE [LARGE SCALE GENOMIC DNA]</scope>
    <source>
        <strain evidence="6 7">2789STDY5608850</strain>
    </source>
</reference>
<feature type="domain" description="Aminotransferase class I/classII large" evidence="4">
    <location>
        <begin position="315"/>
        <end position="596"/>
    </location>
</feature>
<dbReference type="GO" id="GO:0030170">
    <property type="term" value="F:pyridoxal phosphate binding"/>
    <property type="evidence" value="ECO:0007669"/>
    <property type="project" value="InterPro"/>
</dbReference>